<dbReference type="Gene3D" id="3.40.190.10">
    <property type="entry name" value="Periplasmic binding protein-like II"/>
    <property type="match status" value="2"/>
</dbReference>
<dbReference type="PIRSF" id="PIRSF004846">
    <property type="entry name" value="ModA"/>
    <property type="match status" value="1"/>
</dbReference>
<dbReference type="Pfam" id="PF13531">
    <property type="entry name" value="SBP_bac_11"/>
    <property type="match status" value="1"/>
</dbReference>
<feature type="binding site" evidence="4">
    <location>
        <position position="73"/>
    </location>
    <ligand>
        <name>molybdate</name>
        <dbReference type="ChEBI" id="CHEBI:36264"/>
    </ligand>
</feature>
<dbReference type="GO" id="GO:0015689">
    <property type="term" value="P:molybdate ion transport"/>
    <property type="evidence" value="ECO:0007669"/>
    <property type="project" value="InterPro"/>
</dbReference>
<evidence type="ECO:0000256" key="4">
    <source>
        <dbReference type="PIRSR" id="PIRSR004846-1"/>
    </source>
</evidence>
<gene>
    <name evidence="5" type="ORF">V22_23210</name>
</gene>
<feature type="binding site" evidence="4">
    <location>
        <position position="183"/>
    </location>
    <ligand>
        <name>molybdate</name>
        <dbReference type="ChEBI" id="CHEBI:36264"/>
    </ligand>
</feature>
<evidence type="ECO:0000313" key="5">
    <source>
        <dbReference type="EMBL" id="QDT65075.1"/>
    </source>
</evidence>
<dbReference type="PANTHER" id="PTHR30632">
    <property type="entry name" value="MOLYBDATE-BINDING PERIPLASMIC PROTEIN"/>
    <property type="match status" value="1"/>
</dbReference>
<keyword evidence="4" id="KW-0500">Molybdenum</keyword>
<evidence type="ECO:0000256" key="2">
    <source>
        <dbReference type="ARBA" id="ARBA00022723"/>
    </source>
</evidence>
<reference evidence="5 6" key="1">
    <citation type="submission" date="2019-02" db="EMBL/GenBank/DDBJ databases">
        <title>Deep-cultivation of Planctomycetes and their phenomic and genomic characterization uncovers novel biology.</title>
        <authorList>
            <person name="Wiegand S."/>
            <person name="Jogler M."/>
            <person name="Boedeker C."/>
            <person name="Pinto D."/>
            <person name="Vollmers J."/>
            <person name="Rivas-Marin E."/>
            <person name="Kohn T."/>
            <person name="Peeters S.H."/>
            <person name="Heuer A."/>
            <person name="Rast P."/>
            <person name="Oberbeckmann S."/>
            <person name="Bunk B."/>
            <person name="Jeske O."/>
            <person name="Meyerdierks A."/>
            <person name="Storesund J.E."/>
            <person name="Kallscheuer N."/>
            <person name="Luecker S."/>
            <person name="Lage O.M."/>
            <person name="Pohl T."/>
            <person name="Merkel B.J."/>
            <person name="Hornburger P."/>
            <person name="Mueller R.-W."/>
            <person name="Bruemmer F."/>
            <person name="Labrenz M."/>
            <person name="Spormann A.M."/>
            <person name="Op den Camp H."/>
            <person name="Overmann J."/>
            <person name="Amann R."/>
            <person name="Jetten M.S.M."/>
            <person name="Mascher T."/>
            <person name="Medema M.H."/>
            <person name="Devos D.P."/>
            <person name="Kaster A.-K."/>
            <person name="Ovreas L."/>
            <person name="Rohde M."/>
            <person name="Galperin M.Y."/>
            <person name="Jogler C."/>
        </authorList>
    </citation>
    <scope>NUCLEOTIDE SEQUENCE [LARGE SCALE GENOMIC DNA]</scope>
    <source>
        <strain evidence="5 6">V22</strain>
    </source>
</reference>
<dbReference type="OrthoDB" id="249482at2"/>
<protein>
    <submittedName>
        <fullName evidence="5">Binding protein</fullName>
    </submittedName>
</protein>
<dbReference type="InterPro" id="IPR050682">
    <property type="entry name" value="ModA/WtpA"/>
</dbReference>
<dbReference type="GO" id="GO:0046872">
    <property type="term" value="F:metal ion binding"/>
    <property type="evidence" value="ECO:0007669"/>
    <property type="project" value="UniProtKB-KW"/>
</dbReference>
<dbReference type="RefSeq" id="WP_145262768.1">
    <property type="nucleotide sequence ID" value="NZ_CP036316.1"/>
</dbReference>
<organism evidence="5 6">
    <name type="scientific">Calycomorphotria hydatis</name>
    <dbReference type="NCBI Taxonomy" id="2528027"/>
    <lineage>
        <taxon>Bacteria</taxon>
        <taxon>Pseudomonadati</taxon>
        <taxon>Planctomycetota</taxon>
        <taxon>Planctomycetia</taxon>
        <taxon>Planctomycetales</taxon>
        <taxon>Planctomycetaceae</taxon>
        <taxon>Calycomorphotria</taxon>
    </lineage>
</organism>
<accession>A0A517T9M6</accession>
<keyword evidence="6" id="KW-1185">Reference proteome</keyword>
<keyword evidence="3" id="KW-0732">Signal</keyword>
<dbReference type="Proteomes" id="UP000319976">
    <property type="component" value="Chromosome"/>
</dbReference>
<evidence type="ECO:0000256" key="1">
    <source>
        <dbReference type="ARBA" id="ARBA00009175"/>
    </source>
</evidence>
<keyword evidence="2 4" id="KW-0479">Metal-binding</keyword>
<dbReference type="GO" id="GO:0030973">
    <property type="term" value="F:molybdate ion binding"/>
    <property type="evidence" value="ECO:0007669"/>
    <property type="project" value="TreeGrafter"/>
</dbReference>
<name>A0A517T9M6_9PLAN</name>
<dbReference type="NCBIfam" id="TIGR01256">
    <property type="entry name" value="modA"/>
    <property type="match status" value="1"/>
</dbReference>
<dbReference type="AlphaFoldDB" id="A0A517T9M6"/>
<dbReference type="SUPFAM" id="SSF53850">
    <property type="entry name" value="Periplasmic binding protein-like II"/>
    <property type="match status" value="1"/>
</dbReference>
<comment type="similarity">
    <text evidence="1">Belongs to the bacterial solute-binding protein ModA family.</text>
</comment>
<dbReference type="InterPro" id="IPR005950">
    <property type="entry name" value="ModA"/>
</dbReference>
<evidence type="ECO:0000313" key="6">
    <source>
        <dbReference type="Proteomes" id="UP000319976"/>
    </source>
</evidence>
<dbReference type="EMBL" id="CP036316">
    <property type="protein sequence ID" value="QDT65075.1"/>
    <property type="molecule type" value="Genomic_DNA"/>
</dbReference>
<dbReference type="PANTHER" id="PTHR30632:SF0">
    <property type="entry name" value="SULFATE-BINDING PROTEIN"/>
    <property type="match status" value="1"/>
</dbReference>
<sequence length="274" mass="29579">MNSPAINLFLPISLLLPVLLFLVLATGTGCDRTPAKPSLVVYCAAGMRRPMEALAAEFQEKEHIPVELQFGGSNTLLSQIEISRTGDLYLAADSSYVLLAQKKRLASQNYPVATITPVIVLNDAVVTTVESIADLIQSDLRIAFANPDAAAIGKICRTSLQDHGLWDAFMQRIQDNGVTTPNVMGVATAVEFGSVDAGIVWDAVASQYLGMRVVQDPILAAEHSTIEITLLTNSKHPELALQFAEFVSLTRNDLFAEHGFHSKIPAHSPSPEVD</sequence>
<dbReference type="KEGG" id="chya:V22_23210"/>
<proteinExistence type="inferred from homology"/>
<evidence type="ECO:0000256" key="3">
    <source>
        <dbReference type="ARBA" id="ARBA00022729"/>
    </source>
</evidence>